<evidence type="ECO:0000313" key="2">
    <source>
        <dbReference type="Proteomes" id="UP000269945"/>
    </source>
</evidence>
<keyword evidence="2" id="KW-1185">Reference proteome</keyword>
<gene>
    <name evidence="1" type="ORF">BN2614_LOCUS5</name>
</gene>
<dbReference type="AlphaFoldDB" id="A0A9X9M9F6"/>
<accession>A0A9X9M9F6</accession>
<reference evidence="1 2" key="1">
    <citation type="submission" date="2018-10" db="EMBL/GenBank/DDBJ databases">
        <authorList>
            <person name="Ekblom R."/>
            <person name="Jareborg N."/>
        </authorList>
    </citation>
    <scope>NUCLEOTIDE SEQUENCE [LARGE SCALE GENOMIC DNA]</scope>
    <source>
        <tissue evidence="1">Muscle</tissue>
    </source>
</reference>
<protein>
    <submittedName>
        <fullName evidence="1">Uncharacterized protein</fullName>
    </submittedName>
</protein>
<evidence type="ECO:0000313" key="1">
    <source>
        <dbReference type="EMBL" id="VCX39794.1"/>
    </source>
</evidence>
<dbReference type="EMBL" id="CYRY02044718">
    <property type="protein sequence ID" value="VCX39794.1"/>
    <property type="molecule type" value="Genomic_DNA"/>
</dbReference>
<name>A0A9X9M9F6_GULGU</name>
<proteinExistence type="predicted"/>
<dbReference type="Proteomes" id="UP000269945">
    <property type="component" value="Unassembled WGS sequence"/>
</dbReference>
<sequence>MLWASAMRRIRDSELLLTHLYDELLSGLSSDVSFLRHPALTPRLGLVPGPHGPHTSWGGRASVCLPPPEDRDISCPSLQPCLMELIVWRLMDINQRSPL</sequence>
<organism evidence="1 2">
    <name type="scientific">Gulo gulo</name>
    <name type="common">Wolverine</name>
    <name type="synonym">Gluton</name>
    <dbReference type="NCBI Taxonomy" id="48420"/>
    <lineage>
        <taxon>Eukaryota</taxon>
        <taxon>Metazoa</taxon>
        <taxon>Chordata</taxon>
        <taxon>Craniata</taxon>
        <taxon>Vertebrata</taxon>
        <taxon>Euteleostomi</taxon>
        <taxon>Mammalia</taxon>
        <taxon>Eutheria</taxon>
        <taxon>Laurasiatheria</taxon>
        <taxon>Carnivora</taxon>
        <taxon>Caniformia</taxon>
        <taxon>Musteloidea</taxon>
        <taxon>Mustelidae</taxon>
        <taxon>Guloninae</taxon>
        <taxon>Gulo</taxon>
    </lineage>
</organism>
<feature type="non-terminal residue" evidence="1">
    <location>
        <position position="99"/>
    </location>
</feature>
<comment type="caution">
    <text evidence="1">The sequence shown here is derived from an EMBL/GenBank/DDBJ whole genome shotgun (WGS) entry which is preliminary data.</text>
</comment>